<dbReference type="GO" id="GO:0005886">
    <property type="term" value="C:plasma membrane"/>
    <property type="evidence" value="ECO:0007669"/>
    <property type="project" value="TreeGrafter"/>
</dbReference>
<feature type="domain" description="Tetratricopeptide repeat protein 7 N-terminal" evidence="4">
    <location>
        <begin position="5"/>
        <end position="407"/>
    </location>
</feature>
<dbReference type="PANTHER" id="PTHR23083:SF464">
    <property type="entry name" value="TETRATRICOPEPTIDE REPEAT DOMAIN 7, ISOFORM A"/>
    <property type="match status" value="1"/>
</dbReference>
<name>A0A3B0JJB7_DROGU</name>
<dbReference type="STRING" id="7266.A0A3B0JJB7"/>
<accession>A0A3B0JJB7</accession>
<dbReference type="InterPro" id="IPR045819">
    <property type="entry name" value="TTC7_N"/>
</dbReference>
<feature type="repeat" description="TPR" evidence="3">
    <location>
        <begin position="779"/>
        <end position="812"/>
    </location>
</feature>
<dbReference type="FunFam" id="1.25.40.10:FF:001628">
    <property type="entry name" value="Tetratricopeptide repeat protein 7B-like Protein"/>
    <property type="match status" value="1"/>
</dbReference>
<dbReference type="Pfam" id="PF13428">
    <property type="entry name" value="TPR_14"/>
    <property type="match status" value="1"/>
</dbReference>
<organism evidence="5 6">
    <name type="scientific">Drosophila guanche</name>
    <name type="common">Fruit fly</name>
    <dbReference type="NCBI Taxonomy" id="7266"/>
    <lineage>
        <taxon>Eukaryota</taxon>
        <taxon>Metazoa</taxon>
        <taxon>Ecdysozoa</taxon>
        <taxon>Arthropoda</taxon>
        <taxon>Hexapoda</taxon>
        <taxon>Insecta</taxon>
        <taxon>Pterygota</taxon>
        <taxon>Neoptera</taxon>
        <taxon>Endopterygota</taxon>
        <taxon>Diptera</taxon>
        <taxon>Brachycera</taxon>
        <taxon>Muscomorpha</taxon>
        <taxon>Ephydroidea</taxon>
        <taxon>Drosophilidae</taxon>
        <taxon>Drosophila</taxon>
        <taxon>Sophophora</taxon>
    </lineage>
</organism>
<evidence type="ECO:0000313" key="5">
    <source>
        <dbReference type="EMBL" id="SPP73326.1"/>
    </source>
</evidence>
<dbReference type="SUPFAM" id="SSF48452">
    <property type="entry name" value="TPR-like"/>
    <property type="match status" value="3"/>
</dbReference>
<feature type="repeat" description="TPR" evidence="3">
    <location>
        <begin position="813"/>
        <end position="846"/>
    </location>
</feature>
<evidence type="ECO:0000256" key="3">
    <source>
        <dbReference type="PROSITE-ProRule" id="PRU00339"/>
    </source>
</evidence>
<proteinExistence type="inferred from homology"/>
<evidence type="ECO:0000259" key="4">
    <source>
        <dbReference type="Pfam" id="PF19440"/>
    </source>
</evidence>
<dbReference type="OrthoDB" id="29013at2759"/>
<dbReference type="PANTHER" id="PTHR23083">
    <property type="entry name" value="TETRATRICOPEPTIDE REPEAT PROTEIN, TPR"/>
    <property type="match status" value="1"/>
</dbReference>
<feature type="repeat" description="TPR" evidence="3">
    <location>
        <begin position="745"/>
        <end position="778"/>
    </location>
</feature>
<dbReference type="Proteomes" id="UP000268350">
    <property type="component" value="Unassembled WGS sequence"/>
</dbReference>
<dbReference type="PROSITE" id="PS50005">
    <property type="entry name" value="TPR"/>
    <property type="match status" value="5"/>
</dbReference>
<gene>
    <name evidence="5" type="ORF">DGUA_6G000782</name>
</gene>
<dbReference type="GO" id="GO:0046854">
    <property type="term" value="P:phosphatidylinositol phosphate biosynthetic process"/>
    <property type="evidence" value="ECO:0007669"/>
    <property type="project" value="TreeGrafter"/>
</dbReference>
<dbReference type="AlphaFoldDB" id="A0A3B0JJB7"/>
<dbReference type="Gene3D" id="1.25.40.10">
    <property type="entry name" value="Tetratricopeptide repeat domain"/>
    <property type="match status" value="2"/>
</dbReference>
<dbReference type="InterPro" id="IPR051722">
    <property type="entry name" value="Endocytosis_PI4K-reg_protein"/>
</dbReference>
<dbReference type="FunFam" id="1.25.40.10:FF:000995">
    <property type="entry name" value="Uncharacterized protein, isoform B"/>
    <property type="match status" value="1"/>
</dbReference>
<protein>
    <submittedName>
        <fullName evidence="5">Blast:Tetratricopeptide repeat protein 7B</fullName>
    </submittedName>
</protein>
<feature type="repeat" description="TPR" evidence="3">
    <location>
        <begin position="711"/>
        <end position="744"/>
    </location>
</feature>
<dbReference type="OMA" id="EYYLACQ"/>
<dbReference type="SMART" id="SM00028">
    <property type="entry name" value="TPR"/>
    <property type="match status" value="6"/>
</dbReference>
<dbReference type="EMBL" id="OUUW01000001">
    <property type="protein sequence ID" value="SPP73326.1"/>
    <property type="molecule type" value="Genomic_DNA"/>
</dbReference>
<feature type="repeat" description="TPR" evidence="3">
    <location>
        <begin position="419"/>
        <end position="452"/>
    </location>
</feature>
<comment type="function">
    <text evidence="1">Involved in endocytosis.</text>
</comment>
<evidence type="ECO:0000313" key="6">
    <source>
        <dbReference type="Proteomes" id="UP000268350"/>
    </source>
</evidence>
<dbReference type="Gene3D" id="1.25.40.1040">
    <property type="match status" value="1"/>
</dbReference>
<dbReference type="GO" id="GO:0072659">
    <property type="term" value="P:protein localization to plasma membrane"/>
    <property type="evidence" value="ECO:0007669"/>
    <property type="project" value="TreeGrafter"/>
</dbReference>
<evidence type="ECO:0000256" key="2">
    <source>
        <dbReference type="ARBA" id="ARBA00038251"/>
    </source>
</evidence>
<keyword evidence="3" id="KW-0802">TPR repeat</keyword>
<reference evidence="6" key="1">
    <citation type="submission" date="2018-01" db="EMBL/GenBank/DDBJ databases">
        <authorList>
            <person name="Alioto T."/>
            <person name="Alioto T."/>
        </authorList>
    </citation>
    <scope>NUCLEOTIDE SEQUENCE [LARGE SCALE GENOMIC DNA]</scope>
</reference>
<dbReference type="InterPro" id="IPR019734">
    <property type="entry name" value="TPR_rpt"/>
</dbReference>
<comment type="similarity">
    <text evidence="2">Belongs to the YPP1 family.</text>
</comment>
<sequence>MANRNMRSNTTKVEALIESCRSEGKWQRVIDLTDELKTGSPHNECLANFLVGEARLESYLEENALVAESNFGRAKTGLSEARRYLNLALGESGQKAGIALDAYLLLAKLSFACGEYEPSLENFVKAELNTLAEKELTLRSLKILAESYAIKGLCLEQQTAKPSSKFKKAEKDTEMISCFERASDLGLLYLQEYDIVSGSSSSNNSTAGSTLNVNASVQQSNSSFAISSTIPASGAATHEVNRRMGAILETALQRAPIVLIKTGKLQEAVERYRIMLNAIETRATQSLRLTLTRQLAEVLLRGVSGTIYAPPFTSKSGGSTLRGGASKKLWKPRKYQARQQFSPRNQQEEVILLLLIAEALAVRDTVLSQSPEFKQARQHAMGNVTAVYDLLTLATVRWGLVQLLNESFEKALKFSFGEQHVWRQYGLSLMGAEKHAHALRVLQESIKLTPSDPLPCLLASRLCYESLETVKQGLDYAQQALKREHKGLRPSRSQLFVGIGQQQLAIQSNLRSDRDACHKLALEALERAVQNDGNDHLAEYYLSLQYALLNQLPEALAHIRFALALRMEHAPCLHLFALLLTASRRPREALGVVEDALHEFPDNLQLLHVKAHLQLHLEDAETALATVQHMLAVWREVYEAQLAGEEEKHSDTKSGVHMVHSSQMSDKDSNSVYAASLAAVSRVEQALSEAASSLSSFTQRPGPRRPWMLQIEIWLLLADVYLRIEQPNEALNCIHEASQIYPLSHQIMYMRGQVHVYLEQWRDAKQCYLNAVAANPNHTEALRALGETHLILGEPRLAEKMLKDAAKLDPNCPRIWFALGKVMESLGDFYAAADCFATSLQLEPSCPVLPFTSIPLVFE</sequence>
<dbReference type="InterPro" id="IPR011990">
    <property type="entry name" value="TPR-like_helical_dom_sf"/>
</dbReference>
<keyword evidence="6" id="KW-1185">Reference proteome</keyword>
<dbReference type="Pfam" id="PF19440">
    <property type="entry name" value="TTC7_N"/>
    <property type="match status" value="1"/>
</dbReference>
<evidence type="ECO:0000256" key="1">
    <source>
        <dbReference type="ARBA" id="ARBA00002550"/>
    </source>
</evidence>